<dbReference type="OrthoDB" id="10386418at2759"/>
<protein>
    <recommendedName>
        <fullName evidence="4">Transmembrane protein</fullName>
    </recommendedName>
</protein>
<dbReference type="ExpressionAtlas" id="A0A5S9Y8Q0">
    <property type="expression patterns" value="baseline and differential"/>
</dbReference>
<feature type="transmembrane region" description="Helical" evidence="1">
    <location>
        <begin position="185"/>
        <end position="202"/>
    </location>
</feature>
<keyword evidence="1" id="KW-0812">Transmembrane</keyword>
<accession>A0A5S9Y8Q0</accession>
<proteinExistence type="predicted"/>
<evidence type="ECO:0008006" key="4">
    <source>
        <dbReference type="Google" id="ProtNLM"/>
    </source>
</evidence>
<keyword evidence="1" id="KW-0472">Membrane</keyword>
<feature type="transmembrane region" description="Helical" evidence="1">
    <location>
        <begin position="116"/>
        <end position="139"/>
    </location>
</feature>
<feature type="transmembrane region" description="Helical" evidence="1">
    <location>
        <begin position="222"/>
        <end position="239"/>
    </location>
</feature>
<evidence type="ECO:0000313" key="3">
    <source>
        <dbReference type="Proteomes" id="UP000434276"/>
    </source>
</evidence>
<keyword evidence="1" id="KW-1133">Transmembrane helix</keyword>
<dbReference type="EMBL" id="CACSHJ010000096">
    <property type="protein sequence ID" value="CAA0405506.1"/>
    <property type="molecule type" value="Genomic_DNA"/>
</dbReference>
<reference evidence="2 3" key="1">
    <citation type="submission" date="2019-12" db="EMBL/GenBank/DDBJ databases">
        <authorList>
            <person name="Jiao W.-B."/>
            <person name="Schneeberger K."/>
        </authorList>
    </citation>
    <scope>NUCLEOTIDE SEQUENCE [LARGE SCALE GENOMIC DNA]</scope>
    <source>
        <strain evidence="3">cv. C24</strain>
    </source>
</reference>
<gene>
    <name evidence="2" type="ORF">C24_LOCUS23537</name>
</gene>
<dbReference type="AlphaFoldDB" id="A0A5S9Y8Q0"/>
<dbReference type="Proteomes" id="UP000434276">
    <property type="component" value="Unassembled WGS sequence"/>
</dbReference>
<sequence length="354" mass="40246">MKPFQTLPINVPHPASVSDWFSKPIEEDKLRHCALPFSHSFLASPWTDPFSDLVPCVGKAVNPWNLTPYPNHDQSLSSSILHSSEKIHVLQISSPFSDGCRNQSLRGLHVKEVSTLTVWLTIYLMRTLVLATFRALWYLCRDLKIVALFQLNRSCCCVFCGIGLSFFNAHLPLSRSYIVFKHRTLIIISIFQTNCLTVFAAFDRRDPHLLWILKPPSPDYSTIVSRIIGIVLLWVMQLAPARIISLIRLSTSLCLSTVTNLSFFEPFEDDLSIYRDLSCCNALLCPCLNAFMDFKSLNTIYLSLFRETRLLRRELGPAGIEIEILVSSVFRSGRYFVGSFLTSRANVSPERFNS</sequence>
<name>A0A5S9Y8Q0_ARATH</name>
<evidence type="ECO:0000313" key="2">
    <source>
        <dbReference type="EMBL" id="CAA0405506.1"/>
    </source>
</evidence>
<evidence type="ECO:0000256" key="1">
    <source>
        <dbReference type="SAM" id="Phobius"/>
    </source>
</evidence>
<organism evidence="2 3">
    <name type="scientific">Arabidopsis thaliana</name>
    <name type="common">Mouse-ear cress</name>
    <dbReference type="NCBI Taxonomy" id="3702"/>
    <lineage>
        <taxon>Eukaryota</taxon>
        <taxon>Viridiplantae</taxon>
        <taxon>Streptophyta</taxon>
        <taxon>Embryophyta</taxon>
        <taxon>Tracheophyta</taxon>
        <taxon>Spermatophyta</taxon>
        <taxon>Magnoliopsida</taxon>
        <taxon>eudicotyledons</taxon>
        <taxon>Gunneridae</taxon>
        <taxon>Pentapetalae</taxon>
        <taxon>rosids</taxon>
        <taxon>malvids</taxon>
        <taxon>Brassicales</taxon>
        <taxon>Brassicaceae</taxon>
        <taxon>Camelineae</taxon>
        <taxon>Arabidopsis</taxon>
    </lineage>
</organism>